<evidence type="ECO:0000256" key="5">
    <source>
        <dbReference type="ARBA" id="ARBA00023136"/>
    </source>
</evidence>
<evidence type="ECO:0000259" key="7">
    <source>
        <dbReference type="Pfam" id="PF01478"/>
    </source>
</evidence>
<accession>A0A1H0LTZ2</accession>
<dbReference type="InterPro" id="IPR000045">
    <property type="entry name" value="Prepilin_IV_endopep_pep"/>
</dbReference>
<dbReference type="Proteomes" id="UP000198793">
    <property type="component" value="Unassembled WGS sequence"/>
</dbReference>
<protein>
    <submittedName>
        <fullName evidence="8">Prepilin peptidase CpaA</fullName>
    </submittedName>
</protein>
<dbReference type="OrthoDB" id="5329005at2"/>
<keyword evidence="5 6" id="KW-0472">Membrane</keyword>
<evidence type="ECO:0000313" key="9">
    <source>
        <dbReference type="Proteomes" id="UP000198793"/>
    </source>
</evidence>
<feature type="transmembrane region" description="Helical" evidence="6">
    <location>
        <begin position="95"/>
        <end position="120"/>
    </location>
</feature>
<keyword evidence="3 6" id="KW-0812">Transmembrane</keyword>
<proteinExistence type="predicted"/>
<evidence type="ECO:0000313" key="8">
    <source>
        <dbReference type="EMBL" id="SDO71575.1"/>
    </source>
</evidence>
<dbReference type="GO" id="GO:0004190">
    <property type="term" value="F:aspartic-type endopeptidase activity"/>
    <property type="evidence" value="ECO:0007669"/>
    <property type="project" value="InterPro"/>
</dbReference>
<feature type="domain" description="Prepilin type IV endopeptidase peptidase" evidence="7">
    <location>
        <begin position="7"/>
        <end position="111"/>
    </location>
</feature>
<reference evidence="8 9" key="1">
    <citation type="submission" date="2016-10" db="EMBL/GenBank/DDBJ databases">
        <authorList>
            <person name="de Groot N.N."/>
        </authorList>
    </citation>
    <scope>NUCLEOTIDE SEQUENCE [LARGE SCALE GENOMIC DNA]</scope>
    <source>
        <strain evidence="9">L7-484,KACC 16230,DSM 25025</strain>
    </source>
</reference>
<dbReference type="EMBL" id="FNIT01000011">
    <property type="protein sequence ID" value="SDO71575.1"/>
    <property type="molecule type" value="Genomic_DNA"/>
</dbReference>
<evidence type="ECO:0000256" key="3">
    <source>
        <dbReference type="ARBA" id="ARBA00022692"/>
    </source>
</evidence>
<name>A0A1H0LTZ2_9HYPH</name>
<dbReference type="PANTHER" id="PTHR36506">
    <property type="entry name" value="PREFLAGELLIN PEPTIDASE"/>
    <property type="match status" value="1"/>
</dbReference>
<dbReference type="AlphaFoldDB" id="A0A1H0LTZ2"/>
<gene>
    <name evidence="8" type="ORF">SAMN05192530_11152</name>
</gene>
<feature type="transmembrane region" description="Helical" evidence="6">
    <location>
        <begin position="53"/>
        <end position="75"/>
    </location>
</feature>
<evidence type="ECO:0000256" key="1">
    <source>
        <dbReference type="ARBA" id="ARBA00004651"/>
    </source>
</evidence>
<sequence length="170" mass="17378">MLMALLAFPAAMIVAAGTDLWRMTIPNTLVIVLALAFFPYALGLGLPLPAIGLHLAAGFAFLILGILFFALNWMGGGDAKLIAAAALWLGPGPELLRYLLLASVLGGVLTLALLLSRRLVAPATGHSSIDRLLDPANGAPYGVALGIAGLLVTPSLPGAAMLFAGLGLGW</sequence>
<keyword evidence="2" id="KW-1003">Cell membrane</keyword>
<dbReference type="RefSeq" id="WP_090676399.1">
    <property type="nucleotide sequence ID" value="NZ_FNIT01000011.1"/>
</dbReference>
<feature type="transmembrane region" description="Helical" evidence="6">
    <location>
        <begin position="141"/>
        <end position="168"/>
    </location>
</feature>
<comment type="subcellular location">
    <subcellularLocation>
        <location evidence="1">Cell membrane</location>
        <topology evidence="1">Multi-pass membrane protein</topology>
    </subcellularLocation>
</comment>
<dbReference type="InterPro" id="IPR052218">
    <property type="entry name" value="Preflagellin_Peptidase"/>
</dbReference>
<dbReference type="PANTHER" id="PTHR36506:SF1">
    <property type="entry name" value="PREFLAGELLIN PEPTIDASE"/>
    <property type="match status" value="1"/>
</dbReference>
<evidence type="ECO:0000256" key="2">
    <source>
        <dbReference type="ARBA" id="ARBA00022475"/>
    </source>
</evidence>
<dbReference type="Gene3D" id="1.20.120.1220">
    <property type="match status" value="1"/>
</dbReference>
<evidence type="ECO:0000256" key="4">
    <source>
        <dbReference type="ARBA" id="ARBA00022989"/>
    </source>
</evidence>
<evidence type="ECO:0000256" key="6">
    <source>
        <dbReference type="SAM" id="Phobius"/>
    </source>
</evidence>
<feature type="transmembrane region" description="Helical" evidence="6">
    <location>
        <begin position="25"/>
        <end position="46"/>
    </location>
</feature>
<keyword evidence="4 6" id="KW-1133">Transmembrane helix</keyword>
<dbReference type="STRING" id="1166073.SAMN05192530_11152"/>
<organism evidence="8 9">
    <name type="scientific">Aureimonas jatrophae</name>
    <dbReference type="NCBI Taxonomy" id="1166073"/>
    <lineage>
        <taxon>Bacteria</taxon>
        <taxon>Pseudomonadati</taxon>
        <taxon>Pseudomonadota</taxon>
        <taxon>Alphaproteobacteria</taxon>
        <taxon>Hyphomicrobiales</taxon>
        <taxon>Aurantimonadaceae</taxon>
        <taxon>Aureimonas</taxon>
    </lineage>
</organism>
<dbReference type="Pfam" id="PF01478">
    <property type="entry name" value="Peptidase_A24"/>
    <property type="match status" value="1"/>
</dbReference>
<dbReference type="GO" id="GO:0005886">
    <property type="term" value="C:plasma membrane"/>
    <property type="evidence" value="ECO:0007669"/>
    <property type="project" value="UniProtKB-SubCell"/>
</dbReference>
<keyword evidence="9" id="KW-1185">Reference proteome</keyword>